<dbReference type="InterPro" id="IPR011050">
    <property type="entry name" value="Pectin_lyase_fold/virulence"/>
</dbReference>
<protein>
    <submittedName>
        <fullName evidence="1">DUF6519 domain-containing protein</fullName>
    </submittedName>
</protein>
<evidence type="ECO:0000313" key="2">
    <source>
        <dbReference type="Proteomes" id="UP001206067"/>
    </source>
</evidence>
<reference evidence="1 2" key="1">
    <citation type="submission" date="2022-08" db="EMBL/GenBank/DDBJ databases">
        <title>Polyphasic taxonomy analysis of Qipengyuania sp.RS5-5.</title>
        <authorList>
            <person name="Xamxidin M."/>
            <person name="Wu M."/>
        </authorList>
    </citation>
    <scope>NUCLEOTIDE SEQUENCE [LARGE SCALE GENOMIC DNA]</scope>
    <source>
        <strain evidence="1 2">RS5-5</strain>
    </source>
</reference>
<dbReference type="EMBL" id="JANKHH010000008">
    <property type="protein sequence ID" value="MCR2835266.1"/>
    <property type="molecule type" value="Genomic_DNA"/>
</dbReference>
<organism evidence="1 2">
    <name type="scientific">Parerythrobacter lacustris</name>
    <dbReference type="NCBI Taxonomy" id="2969984"/>
    <lineage>
        <taxon>Bacteria</taxon>
        <taxon>Pseudomonadati</taxon>
        <taxon>Pseudomonadota</taxon>
        <taxon>Alphaproteobacteria</taxon>
        <taxon>Sphingomonadales</taxon>
        <taxon>Erythrobacteraceae</taxon>
        <taxon>Parerythrobacter</taxon>
    </lineage>
</organism>
<evidence type="ECO:0000313" key="1">
    <source>
        <dbReference type="EMBL" id="MCR2835266.1"/>
    </source>
</evidence>
<dbReference type="Proteomes" id="UP001206067">
    <property type="component" value="Unassembled WGS sequence"/>
</dbReference>
<dbReference type="InterPro" id="IPR045392">
    <property type="entry name" value="DUF6519"/>
</dbReference>
<gene>
    <name evidence="1" type="ORF">NSO95_15075</name>
</gene>
<sequence length="1233" mass="133024">MSGDYSRNSFDPAKQFSLVRLQQGRLLSDADFNEQGDLLRLDHRRAATDIIGPAGFPQGDAGFALAFNAALGGFVIGGGSGYVAGRHVVSAGIRELAIRRKSGTGTDTRWIVEQGPALAVGDILAVAADGSGAVHRVTHSEANPDGEAEFRLDPALTPQSTTEAWLVEAVDPADAALPTAAGRYLAYLETWDAALTAIDDPALLEVAFDGPDTSTRDVARWKVGFVSQAELVARGLASAPLTCADVEGGIDLQGTRAKLAARATISATETGPCTLPPDSGYRSVENHLYRVEIHTTSALAKPHYKWSRDNAMHRTRYALIEDGGLVADSLGRDDVTKLKVGDWIEIRDDAALAANGAGFFGLIGDVSGQRLILSELRSAADLSVITAGSAPNIAALPPSATIQRWEGGLPVEADPAAGWVELELGVEVRFQPGAMLHGDFWTVPARSLTGDVEWPQHAVTGAPLDLPPDGLDRGYAPLAIVERNASGAWAVLSDCRPIFAPLTDQLQFDYVSGDGQEAMPDETAPASLVPLGQPLMVSVTRGKLPVSGVRVRFAVTAGNGRLTGNVTTLVATTQADGIASVAWSLDGATELQKVTAIRVDADGNTFGAKVEFAANLSRARDVSFDPSATPELAGALTVQDAIEQLARIQHGGCETHVITPANDWAKVLAAIPAGTDVSICFAPGTYTTETTVQLSGLGHVKINGSGDGVRIVATKSECALEVAKCNSLVVRGLSVRSLALRGDMADEAQSDHRLGALTVSGVDLVDIAECDFACAPDNETRRTALTVRPLPDDEKDTPMARVRIVNCRCEVGFMQEGILVSDAIDCLVADNTLTVQPLRSDFELASDKLPPKRRDLLLGTLVARITSGRAVLGNDVREIRAGDLAFTFMSAVPQSEWDRMTRKEPPPPDAATSEDSLRKYVKSLFDTAVEKPELLPSFEEGMRALGNGNPVGVEKETRRKMLTLREIGVASRRASVRGERNVLIEKDGQSVAFNSPVRDTEWSRIIARAEETKPFDKSQNLAEYVTNAGRMLLDGTMARTNFRDFNGWFAANTKQRDPMAFQAIVCAGRRLDSARVSGNIIRGFNTAIRVAISFERKSFIIGDVVIEDNLCELTTPGNDVKWLQGIYVGNVDRLLVRNNRLLHMRTAGHHNTRFEFGVWVYGFLGHRLLFKENHIELARIGFRVKKLVQPEPPMPKEEKLNYLWVYADNFVKNGQQLDLTSPDDIARRRDNLF</sequence>
<keyword evidence="2" id="KW-1185">Reference proteome</keyword>
<name>A0ABT1XUH1_9SPHN</name>
<comment type="caution">
    <text evidence="1">The sequence shown here is derived from an EMBL/GenBank/DDBJ whole genome shotgun (WGS) entry which is preliminary data.</text>
</comment>
<dbReference type="SUPFAM" id="SSF51126">
    <property type="entry name" value="Pectin lyase-like"/>
    <property type="match status" value="1"/>
</dbReference>
<accession>A0ABT1XUH1</accession>
<dbReference type="Pfam" id="PF20129">
    <property type="entry name" value="DUF6519"/>
    <property type="match status" value="2"/>
</dbReference>
<dbReference type="RefSeq" id="WP_257597156.1">
    <property type="nucleotide sequence ID" value="NZ_JANKHH010000008.1"/>
</dbReference>
<proteinExistence type="predicted"/>